<dbReference type="GO" id="GO:0035871">
    <property type="term" value="P:protein K11-linked deubiquitination"/>
    <property type="evidence" value="ECO:0007669"/>
    <property type="project" value="TreeGrafter"/>
</dbReference>
<dbReference type="InterPro" id="IPR003323">
    <property type="entry name" value="OTU_dom"/>
</dbReference>
<feature type="region of interest" description="Disordered" evidence="7">
    <location>
        <begin position="1172"/>
        <end position="1216"/>
    </location>
</feature>
<gene>
    <name evidence="9" type="ORF">LSH36_729g02030</name>
</gene>
<dbReference type="Pfam" id="PF19437">
    <property type="entry name" value="VCIP135_N"/>
    <property type="match status" value="1"/>
</dbReference>
<evidence type="ECO:0000256" key="5">
    <source>
        <dbReference type="ARBA" id="ARBA00022801"/>
    </source>
</evidence>
<feature type="compositionally biased region" description="Basic and acidic residues" evidence="7">
    <location>
        <begin position="786"/>
        <end position="798"/>
    </location>
</feature>
<evidence type="ECO:0000313" key="10">
    <source>
        <dbReference type="Proteomes" id="UP001208570"/>
    </source>
</evidence>
<dbReference type="PROSITE" id="PS50802">
    <property type="entry name" value="OTU"/>
    <property type="match status" value="1"/>
</dbReference>
<dbReference type="InterPro" id="IPR048857">
    <property type="entry name" value="OTU1_Ubl"/>
</dbReference>
<evidence type="ECO:0000256" key="4">
    <source>
        <dbReference type="ARBA" id="ARBA00022786"/>
    </source>
</evidence>
<dbReference type="EMBL" id="JAODUP010000729">
    <property type="protein sequence ID" value="KAK2144814.1"/>
    <property type="molecule type" value="Genomic_DNA"/>
</dbReference>
<keyword evidence="4" id="KW-0833">Ubl conjugation pathway</keyword>
<dbReference type="Gene3D" id="3.90.70.80">
    <property type="match status" value="1"/>
</dbReference>
<dbReference type="GO" id="GO:0090168">
    <property type="term" value="P:Golgi reassembly"/>
    <property type="evidence" value="ECO:0007669"/>
    <property type="project" value="TreeGrafter"/>
</dbReference>
<feature type="region of interest" description="Disordered" evidence="7">
    <location>
        <begin position="726"/>
        <end position="798"/>
    </location>
</feature>
<dbReference type="GO" id="GO:0004843">
    <property type="term" value="F:cysteine-type deubiquitinase activity"/>
    <property type="evidence" value="ECO:0007669"/>
    <property type="project" value="UniProtKB-EC"/>
</dbReference>
<feature type="compositionally biased region" description="Low complexity" evidence="7">
    <location>
        <begin position="754"/>
        <end position="772"/>
    </location>
</feature>
<reference evidence="9" key="1">
    <citation type="journal article" date="2023" name="Mol. Biol. Evol.">
        <title>Third-Generation Sequencing Reveals the Adaptive Role of the Epigenome in Three Deep-Sea Polychaetes.</title>
        <authorList>
            <person name="Perez M."/>
            <person name="Aroh O."/>
            <person name="Sun Y."/>
            <person name="Lan Y."/>
            <person name="Juniper S.K."/>
            <person name="Young C.R."/>
            <person name="Angers B."/>
            <person name="Qian P.Y."/>
        </authorList>
    </citation>
    <scope>NUCLEOTIDE SEQUENCE</scope>
    <source>
        <strain evidence="9">P08H-3</strain>
    </source>
</reference>
<proteinExistence type="predicted"/>
<dbReference type="Pfam" id="PF21403">
    <property type="entry name" value="OTU1_UBXL"/>
    <property type="match status" value="1"/>
</dbReference>
<dbReference type="GO" id="GO:0071108">
    <property type="term" value="P:protein K48-linked deubiquitination"/>
    <property type="evidence" value="ECO:0007669"/>
    <property type="project" value="TreeGrafter"/>
</dbReference>
<dbReference type="Pfam" id="PF02338">
    <property type="entry name" value="OTU"/>
    <property type="match status" value="1"/>
</dbReference>
<dbReference type="InterPro" id="IPR045827">
    <property type="entry name" value="VCPIP1_N"/>
</dbReference>
<evidence type="ECO:0000256" key="1">
    <source>
        <dbReference type="ARBA" id="ARBA00000707"/>
    </source>
</evidence>
<comment type="caution">
    <text evidence="9">The sequence shown here is derived from an EMBL/GenBank/DDBJ whole genome shotgun (WGS) entry which is preliminary data.</text>
</comment>
<dbReference type="InterPro" id="IPR029071">
    <property type="entry name" value="Ubiquitin-like_domsf"/>
</dbReference>
<evidence type="ECO:0000313" key="9">
    <source>
        <dbReference type="EMBL" id="KAK2144814.1"/>
    </source>
</evidence>
<keyword evidence="3" id="KW-0645">Protease</keyword>
<dbReference type="GO" id="GO:0006508">
    <property type="term" value="P:proteolysis"/>
    <property type="evidence" value="ECO:0007669"/>
    <property type="project" value="UniProtKB-KW"/>
</dbReference>
<evidence type="ECO:0000256" key="2">
    <source>
        <dbReference type="ARBA" id="ARBA00012759"/>
    </source>
</evidence>
<sequence>MVQNRPVLLAGKDRVCFLPRNHRAISKIEYDVLVDIGRDKQIMAGLGKDEVKMLTGICPDEKCSTTLFFPQYDSSIECTGCGQRLNKFRIKNVQPVTDHKVALHNMLKNTILGLFKPKKGPDSIKVFGVSSYQCKLLSPLLTRYGMDKSTGKAKLLTEIQDGKSMFDCSVLAGFSFVIEPEHIEVMGYGRDRTGSAIYLRDTLTSVANFNNNEECLIPIHADGDGHCLVHAVSRALIGRVLFWHALRENLKDHITNNLDRYKALFSDFVQDGEWRHIIEECDPKYQPLDGSMGLGNIHIFGLANVLRRPIILLDSLSGIQSSGDYSGVFLPGLCDPEDCKKSGVLNKPLCLAWSSAGRNHYIALVGVKGCCLPCLPPFMIPKVYGMVQTQLDSYIQREQDGSIAIGGAKCLNDKYIQRLIAAMEELFTDIYKVSTSCVADVHQYIYRSSGYVGTDPDFVVDHTQRAVASQQLFRCLTCEALSEHAADPDWFRPGGLLYKLAIETQKILDPTKEYSFPLHGYICKYDDKKNELIPDPRRSQPPQCQFCQGTMMRHVRGDGTPVYHNGDRTKTRSCSTKCQCGYKHYWKDKEYDNIPEMLPLSLDWAGKTVQVTVEWFQFESDPTLNSNVYEIAQNLVEEHYPGEFGSERLTQQIVDRILQLTAKKEVVDVPKMVQDPSEGQGHSSDDAWSPEVASKIILTGRQSKSICKEELTKRATEIELRKRIEAKAPLMQKRHSNAASGITANKPTSKEQPQKQAKTASQSTTSSRTANQVDTGSNRVAPSGEKSPDMPKKVRISTSDRRQITLTLDPNITYSQLQDLIQLKFDIPAEKQKIKYGFPPKLLQPPADDSSEQQPLDIQHGDKLTVEIVGDEKPGTNLVDSEVIWPAEETQRHSWSTFDANAHDQSAHRLLAGLDQLQTSGQGSLDTAILSLPLMASLSGKDVWNYVQGIPHLFSVGGLFYQQVERDVGLSDGKHCTLSILPGKTFRYNAKEGRLELCLEPHGHYAIEPGIENIVLKKGSLDVHGTSTSTTSELEETLSSGSSGIIVNKTFGLPGHATTAQAFPGRGHSLLSGCENIRMPHDLDMTPTRHSHVSPLVASRIKTQAIEEEEGEVTMETEKAEASSDAAGELKQESEFKRIGPGVTILSDDMSNVVNRQTEMFQTLASQIESIARDAKEEEDHPVPNLISEMATERISSPLKPQSTTDEAGSEPMDST</sequence>
<keyword evidence="5" id="KW-0378">Hydrolase</keyword>
<dbReference type="GO" id="GO:0016567">
    <property type="term" value="P:protein ubiquitination"/>
    <property type="evidence" value="ECO:0007669"/>
    <property type="project" value="InterPro"/>
</dbReference>
<dbReference type="Proteomes" id="UP001208570">
    <property type="component" value="Unassembled WGS sequence"/>
</dbReference>
<dbReference type="PANTHER" id="PTHR14843">
    <property type="entry name" value="DEUBIQUITINATING PROTEIN VCIP135"/>
    <property type="match status" value="1"/>
</dbReference>
<dbReference type="SUPFAM" id="SSF54236">
    <property type="entry name" value="Ubiquitin-like"/>
    <property type="match status" value="1"/>
</dbReference>
<organism evidence="9 10">
    <name type="scientific">Paralvinella palmiformis</name>
    <dbReference type="NCBI Taxonomy" id="53620"/>
    <lineage>
        <taxon>Eukaryota</taxon>
        <taxon>Metazoa</taxon>
        <taxon>Spiralia</taxon>
        <taxon>Lophotrochozoa</taxon>
        <taxon>Annelida</taxon>
        <taxon>Polychaeta</taxon>
        <taxon>Sedentaria</taxon>
        <taxon>Canalipalpata</taxon>
        <taxon>Terebellida</taxon>
        <taxon>Terebelliformia</taxon>
        <taxon>Alvinellidae</taxon>
        <taxon>Paralvinella</taxon>
    </lineage>
</organism>
<keyword evidence="6" id="KW-0788">Thiol protease</keyword>
<dbReference type="CDD" id="cd22769">
    <property type="entry name" value="OTU_VCIP135"/>
    <property type="match status" value="1"/>
</dbReference>
<dbReference type="EC" id="3.4.19.12" evidence="2"/>
<feature type="domain" description="OTU" evidence="8">
    <location>
        <begin position="216"/>
        <end position="367"/>
    </location>
</feature>
<dbReference type="PANTHER" id="PTHR14843:SF2">
    <property type="entry name" value="DEUBIQUITINATING PROTEIN VCPIP1"/>
    <property type="match status" value="1"/>
</dbReference>
<dbReference type="AlphaFoldDB" id="A0AAD9J1V7"/>
<evidence type="ECO:0000256" key="7">
    <source>
        <dbReference type="SAM" id="MobiDB-lite"/>
    </source>
</evidence>
<feature type="compositionally biased region" description="Basic and acidic residues" evidence="7">
    <location>
        <begin position="1172"/>
        <end position="1182"/>
    </location>
</feature>
<accession>A0AAD9J1V7</accession>
<comment type="catalytic activity">
    <reaction evidence="1">
        <text>Thiol-dependent hydrolysis of ester, thioester, amide, peptide and isopeptide bonds formed by the C-terminal Gly of ubiquitin (a 76-residue protein attached to proteins as an intracellular targeting signal).</text>
        <dbReference type="EC" id="3.4.19.12"/>
    </reaction>
</comment>
<feature type="compositionally biased region" description="Polar residues" evidence="7">
    <location>
        <begin position="737"/>
        <end position="747"/>
    </location>
</feature>
<protein>
    <recommendedName>
        <fullName evidence="2">ubiquitinyl hydrolase 1</fullName>
        <ecNumber evidence="2">3.4.19.12</ecNumber>
    </recommendedName>
</protein>
<dbReference type="InterPro" id="IPR039087">
    <property type="entry name" value="VCPIP1"/>
</dbReference>
<name>A0AAD9J1V7_9ANNE</name>
<dbReference type="Gene3D" id="3.10.20.90">
    <property type="entry name" value="Phosphatidylinositol 3-kinase Catalytic Subunit, Chain A, domain 1"/>
    <property type="match status" value="1"/>
</dbReference>
<keyword evidence="10" id="KW-1185">Reference proteome</keyword>
<evidence type="ECO:0000256" key="6">
    <source>
        <dbReference type="ARBA" id="ARBA00022807"/>
    </source>
</evidence>
<feature type="compositionally biased region" description="Polar residues" evidence="7">
    <location>
        <begin position="1199"/>
        <end position="1216"/>
    </location>
</feature>
<evidence type="ECO:0000259" key="8">
    <source>
        <dbReference type="PROSITE" id="PS50802"/>
    </source>
</evidence>
<dbReference type="GO" id="GO:0016320">
    <property type="term" value="P:endoplasmic reticulum membrane fusion"/>
    <property type="evidence" value="ECO:0007669"/>
    <property type="project" value="TreeGrafter"/>
</dbReference>
<dbReference type="CDD" id="cd17059">
    <property type="entry name" value="Ubl_OTU1"/>
    <property type="match status" value="1"/>
</dbReference>
<evidence type="ECO:0000256" key="3">
    <source>
        <dbReference type="ARBA" id="ARBA00022670"/>
    </source>
</evidence>